<dbReference type="NCBIfam" id="NF047558">
    <property type="entry name" value="TPR_END_plus"/>
    <property type="match status" value="1"/>
</dbReference>
<gene>
    <name evidence="4" type="ORF">ICJ85_15040</name>
</gene>
<dbReference type="SMART" id="SM00028">
    <property type="entry name" value="TPR"/>
    <property type="match status" value="2"/>
</dbReference>
<dbReference type="AlphaFoldDB" id="A0A8J6Q5P9"/>
<organism evidence="4 5">
    <name type="scientific">Aestuariibaculum marinum</name>
    <dbReference type="NCBI Taxonomy" id="2683592"/>
    <lineage>
        <taxon>Bacteria</taxon>
        <taxon>Pseudomonadati</taxon>
        <taxon>Bacteroidota</taxon>
        <taxon>Flavobacteriia</taxon>
        <taxon>Flavobacteriales</taxon>
        <taxon>Flavobacteriaceae</taxon>
    </lineage>
</organism>
<keyword evidence="1" id="KW-0677">Repeat</keyword>
<dbReference type="SUPFAM" id="SSF48452">
    <property type="entry name" value="TPR-like"/>
    <property type="match status" value="1"/>
</dbReference>
<evidence type="ECO:0000313" key="4">
    <source>
        <dbReference type="EMBL" id="MBD0825332.1"/>
    </source>
</evidence>
<feature type="chain" id="PRO_5035171823" evidence="3">
    <location>
        <begin position="20"/>
        <end position="288"/>
    </location>
</feature>
<name>A0A8J6Q5P9_9FLAO</name>
<evidence type="ECO:0000313" key="5">
    <source>
        <dbReference type="Proteomes" id="UP000621516"/>
    </source>
</evidence>
<dbReference type="PANTHER" id="PTHR44858:SF1">
    <property type="entry name" value="UDP-N-ACETYLGLUCOSAMINE--PEPTIDE N-ACETYLGLUCOSAMINYLTRANSFERASE SPINDLY-RELATED"/>
    <property type="match status" value="1"/>
</dbReference>
<keyword evidence="3" id="KW-0732">Signal</keyword>
<sequence>MLRALLVLSICSLSFVSFANTQDTLSNTIETPLYKPLIERYILDEIKSLRQDNQRLKGELAKQIAEARLDSSDRAIQYTTSTVNNIFYIITAAASLLVLLGWRSLNDIKKSIKIDTAKKIQTLTGDYEKRLQQIENKMVERSKIIINNQQEISNTNSIHSLWMRAGLEKSEEDKISIYDEILEINPNDIEAMTYKADALLEIGEVRWALNLSNIAIEHDDEYSLAYWQRACAYAQLDRQAEAIKDIQKAISLSDTLNEEILNEKHFDKLRNNEQFQAFVSKPVNEIVI</sequence>
<accession>A0A8J6Q5P9</accession>
<feature type="signal peptide" evidence="3">
    <location>
        <begin position="1"/>
        <end position="19"/>
    </location>
</feature>
<evidence type="ECO:0000256" key="1">
    <source>
        <dbReference type="ARBA" id="ARBA00022737"/>
    </source>
</evidence>
<keyword evidence="2" id="KW-0802">TPR repeat</keyword>
<evidence type="ECO:0000256" key="2">
    <source>
        <dbReference type="ARBA" id="ARBA00022803"/>
    </source>
</evidence>
<dbReference type="PANTHER" id="PTHR44858">
    <property type="entry name" value="TETRATRICOPEPTIDE REPEAT PROTEIN 6"/>
    <property type="match status" value="1"/>
</dbReference>
<keyword evidence="5" id="KW-1185">Reference proteome</keyword>
<protein>
    <submittedName>
        <fullName evidence="4">Tetratricopeptide repeat protein</fullName>
    </submittedName>
</protein>
<dbReference type="InterPro" id="IPR011990">
    <property type="entry name" value="TPR-like_helical_dom_sf"/>
</dbReference>
<dbReference type="Proteomes" id="UP000621516">
    <property type="component" value="Unassembled WGS sequence"/>
</dbReference>
<dbReference type="EMBL" id="JACVXD010000013">
    <property type="protein sequence ID" value="MBD0825332.1"/>
    <property type="molecule type" value="Genomic_DNA"/>
</dbReference>
<reference evidence="4 5" key="1">
    <citation type="journal article" date="2018" name="J. Microbiol.">
        <title>Aestuariibaculum marinum sp. nov., a marine bacterium isolated from seawater in South Korea.</title>
        <authorList>
            <person name="Choi J."/>
            <person name="Lee D."/>
            <person name="Jang J.H."/>
            <person name="Cha S."/>
            <person name="Seo T."/>
        </authorList>
    </citation>
    <scope>NUCLEOTIDE SEQUENCE [LARGE SCALE GENOMIC DNA]</scope>
    <source>
        <strain evidence="4 5">IP7</strain>
    </source>
</reference>
<dbReference type="Gene3D" id="1.25.40.10">
    <property type="entry name" value="Tetratricopeptide repeat domain"/>
    <property type="match status" value="1"/>
</dbReference>
<proteinExistence type="predicted"/>
<dbReference type="InterPro" id="IPR019734">
    <property type="entry name" value="TPR_rpt"/>
</dbReference>
<dbReference type="InterPro" id="IPR050498">
    <property type="entry name" value="Ycf3"/>
</dbReference>
<evidence type="ECO:0000256" key="3">
    <source>
        <dbReference type="SAM" id="SignalP"/>
    </source>
</evidence>
<comment type="caution">
    <text evidence="4">The sequence shown here is derived from an EMBL/GenBank/DDBJ whole genome shotgun (WGS) entry which is preliminary data.</text>
</comment>